<organism evidence="2 3">
    <name type="scientific">Rhizophagus irregularis (strain DAOM 181602 / DAOM 197198 / MUCL 43194)</name>
    <name type="common">Arbuscular mycorrhizal fungus</name>
    <name type="synonym">Glomus intraradices</name>
    <dbReference type="NCBI Taxonomy" id="747089"/>
    <lineage>
        <taxon>Eukaryota</taxon>
        <taxon>Fungi</taxon>
        <taxon>Fungi incertae sedis</taxon>
        <taxon>Mucoromycota</taxon>
        <taxon>Glomeromycotina</taxon>
        <taxon>Glomeromycetes</taxon>
        <taxon>Glomerales</taxon>
        <taxon>Glomeraceae</taxon>
        <taxon>Rhizophagus</taxon>
    </lineage>
</organism>
<reference evidence="2 3" key="1">
    <citation type="journal article" date="2013" name="Proc. Natl. Acad. Sci. U.S.A.">
        <title>Genome of an arbuscular mycorrhizal fungus provides insight into the oldest plant symbiosis.</title>
        <authorList>
            <person name="Tisserant E."/>
            <person name="Malbreil M."/>
            <person name="Kuo A."/>
            <person name="Kohler A."/>
            <person name="Symeonidi A."/>
            <person name="Balestrini R."/>
            <person name="Charron P."/>
            <person name="Duensing N."/>
            <person name="Frei Dit Frey N."/>
            <person name="Gianinazzi-Pearson V."/>
            <person name="Gilbert L.B."/>
            <person name="Handa Y."/>
            <person name="Herr J.R."/>
            <person name="Hijri M."/>
            <person name="Koul R."/>
            <person name="Kawaguchi M."/>
            <person name="Krajinski F."/>
            <person name="Lammers P.J."/>
            <person name="Masclaux F.G."/>
            <person name="Murat C."/>
            <person name="Morin E."/>
            <person name="Ndikumana S."/>
            <person name="Pagni M."/>
            <person name="Petitpierre D."/>
            <person name="Requena N."/>
            <person name="Rosikiewicz P."/>
            <person name="Riley R."/>
            <person name="Saito K."/>
            <person name="San Clemente H."/>
            <person name="Shapiro H."/>
            <person name="van Tuinen D."/>
            <person name="Becard G."/>
            <person name="Bonfante P."/>
            <person name="Paszkowski U."/>
            <person name="Shachar-Hill Y.Y."/>
            <person name="Tuskan G.A."/>
            <person name="Young P.W."/>
            <person name="Sanders I.R."/>
            <person name="Henrissat B."/>
            <person name="Rensing S.A."/>
            <person name="Grigoriev I.V."/>
            <person name="Corradi N."/>
            <person name="Roux C."/>
            <person name="Martin F."/>
        </authorList>
    </citation>
    <scope>NUCLEOTIDE SEQUENCE [LARGE SCALE GENOMIC DNA]</scope>
    <source>
        <strain evidence="2 3">DAOM 197198</strain>
    </source>
</reference>
<evidence type="ECO:0008006" key="4">
    <source>
        <dbReference type="Google" id="ProtNLM"/>
    </source>
</evidence>
<gene>
    <name evidence="2" type="ORF">GLOIN_2v1763681</name>
</gene>
<evidence type="ECO:0000256" key="1">
    <source>
        <dbReference type="SAM" id="Phobius"/>
    </source>
</evidence>
<evidence type="ECO:0000313" key="3">
    <source>
        <dbReference type="Proteomes" id="UP000018888"/>
    </source>
</evidence>
<protein>
    <recommendedName>
        <fullName evidence="4">Transmembrane protein</fullName>
    </recommendedName>
</protein>
<dbReference type="VEuPathDB" id="FungiDB:RhiirFUN_024885"/>
<keyword evidence="3" id="KW-1185">Reference proteome</keyword>
<name>A0A2P4QTW7_RHIID</name>
<dbReference type="EMBL" id="AUPC02000013">
    <property type="protein sequence ID" value="POG81062.1"/>
    <property type="molecule type" value="Genomic_DNA"/>
</dbReference>
<feature type="transmembrane region" description="Helical" evidence="1">
    <location>
        <begin position="83"/>
        <end position="107"/>
    </location>
</feature>
<dbReference type="SMR" id="A0A2P4QTW7"/>
<keyword evidence="1" id="KW-0472">Membrane</keyword>
<keyword evidence="1" id="KW-0812">Transmembrane</keyword>
<proteinExistence type="predicted"/>
<dbReference type="Proteomes" id="UP000018888">
    <property type="component" value="Unassembled WGS sequence"/>
</dbReference>
<evidence type="ECO:0000313" key="2">
    <source>
        <dbReference type="EMBL" id="POG81062.1"/>
    </source>
</evidence>
<dbReference type="AlphaFoldDB" id="A0A2P4QTW7"/>
<sequence>MSQEIEHFYSRNRNYPNAQVPLTSIEQDFYTEQSRQNDKQNFNKHKENTRLERMRTYYYQTTIHALEKLIDLQFQIINRQDRFINSLCFVFGLNFVIILFFIVLFVLKFQCNFKN</sequence>
<accession>A0A2P4QTW7</accession>
<keyword evidence="1" id="KW-1133">Transmembrane helix</keyword>
<comment type="caution">
    <text evidence="2">The sequence shown here is derived from an EMBL/GenBank/DDBJ whole genome shotgun (WGS) entry which is preliminary data.</text>
</comment>
<reference evidence="2 3" key="2">
    <citation type="journal article" date="2018" name="New Phytol.">
        <title>High intraspecific genome diversity in the model arbuscular mycorrhizal symbiont Rhizophagus irregularis.</title>
        <authorList>
            <person name="Chen E.C.H."/>
            <person name="Morin E."/>
            <person name="Beaudet D."/>
            <person name="Noel J."/>
            <person name="Yildirir G."/>
            <person name="Ndikumana S."/>
            <person name="Charron P."/>
            <person name="St-Onge C."/>
            <person name="Giorgi J."/>
            <person name="Kruger M."/>
            <person name="Marton T."/>
            <person name="Ropars J."/>
            <person name="Grigoriev I.V."/>
            <person name="Hainaut M."/>
            <person name="Henrissat B."/>
            <person name="Roux C."/>
            <person name="Martin F."/>
            <person name="Corradi N."/>
        </authorList>
    </citation>
    <scope>NUCLEOTIDE SEQUENCE [LARGE SCALE GENOMIC DNA]</scope>
    <source>
        <strain evidence="2 3">DAOM 197198</strain>
    </source>
</reference>